<evidence type="ECO:0000313" key="3">
    <source>
        <dbReference type="Proteomes" id="UP000001551"/>
    </source>
</evidence>
<gene>
    <name evidence="2" type="ordered locus">Ethha_0063</name>
</gene>
<keyword evidence="3" id="KW-1185">Reference proteome</keyword>
<dbReference type="PANTHER" id="PTHR35811">
    <property type="entry name" value="SLR1870 PROTEIN"/>
    <property type="match status" value="1"/>
</dbReference>
<dbReference type="KEGG" id="eha:Ethha_0063"/>
<sequence length="255" mass="28501">MEVQQDMRLAVLIDAENVPYSNVTGMLEEITRYGTPTVKRIYGDWTTQNMSGWKNVLVPNAIVPVQQYCYTSGKNSSDSAMIIDAMDILYAGKIDGFCLVSSDSDFTRLATRLRESGKKVYGFGEKKTPDAFIAACDKFIYLEIIASAEQDTDTTGTPGDNAPKRREISKVDRQVIQLIANSVSDLANEDGWAFLGEVGSLILKKKPDFDSRNYGFSKLSLLVESTKRFELDIRERGHKGHNVYIRNREKSKGGN</sequence>
<name>E6U5I6_ETHHY</name>
<dbReference type="eggNOG" id="COG1432">
    <property type="taxonomic scope" value="Bacteria"/>
</dbReference>
<dbReference type="EMBL" id="CP002400">
    <property type="protein sequence ID" value="ADU25653.1"/>
    <property type="molecule type" value="Genomic_DNA"/>
</dbReference>
<dbReference type="PROSITE" id="PS51644">
    <property type="entry name" value="HTH_OST"/>
    <property type="match status" value="1"/>
</dbReference>
<proteinExistence type="predicted"/>
<dbReference type="Pfam" id="PF12872">
    <property type="entry name" value="OST-HTH"/>
    <property type="match status" value="1"/>
</dbReference>
<dbReference type="HOGENOM" id="CLU_034061_0_0_9"/>
<dbReference type="InterPro" id="IPR025605">
    <property type="entry name" value="OST-HTH/LOTUS_dom"/>
</dbReference>
<feature type="domain" description="HTH OST-type" evidence="1">
    <location>
        <begin position="171"/>
        <end position="249"/>
    </location>
</feature>
<dbReference type="GO" id="GO:0004540">
    <property type="term" value="F:RNA nuclease activity"/>
    <property type="evidence" value="ECO:0007669"/>
    <property type="project" value="InterPro"/>
</dbReference>
<evidence type="ECO:0000259" key="1">
    <source>
        <dbReference type="PROSITE" id="PS51644"/>
    </source>
</evidence>
<dbReference type="Gene3D" id="3.40.50.1010">
    <property type="entry name" value="5'-nuclease"/>
    <property type="match status" value="1"/>
</dbReference>
<reference evidence="2 3" key="1">
    <citation type="submission" date="2010-12" db="EMBL/GenBank/DDBJ databases">
        <title>Complete sequence of Ethanoligenens harbinense YUAN-3.</title>
        <authorList>
            <person name="Lucas S."/>
            <person name="Copeland A."/>
            <person name="Lapidus A."/>
            <person name="Cheng J.-F."/>
            <person name="Bruce D."/>
            <person name="Goodwin L."/>
            <person name="Pitluck S."/>
            <person name="Chertkov O."/>
            <person name="Misra M."/>
            <person name="Detter J.C."/>
            <person name="Han C."/>
            <person name="Tapia R."/>
            <person name="Land M."/>
            <person name="Hauser L."/>
            <person name="Jeffries C."/>
            <person name="Kyrpides N."/>
            <person name="Ivanova N."/>
            <person name="Mikhailova N."/>
            <person name="Wang A."/>
            <person name="Mouttaki H."/>
            <person name="He Z."/>
            <person name="Zhou J."/>
            <person name="Hemme C.L."/>
            <person name="Woyke T."/>
        </authorList>
    </citation>
    <scope>NUCLEOTIDE SEQUENCE [LARGE SCALE GENOMIC DNA]</scope>
    <source>
        <strain evidence="3">DSM 18485 / JCM 12961 / CGMCC 1.5033 / YUAN-3</strain>
    </source>
</reference>
<organism evidence="2 3">
    <name type="scientific">Ethanoligenens harbinense (strain DSM 18485 / JCM 12961 / CGMCC 1.5033 / YUAN-3)</name>
    <dbReference type="NCBI Taxonomy" id="663278"/>
    <lineage>
        <taxon>Bacteria</taxon>
        <taxon>Bacillati</taxon>
        <taxon>Bacillota</taxon>
        <taxon>Clostridia</taxon>
        <taxon>Eubacteriales</taxon>
        <taxon>Oscillospiraceae</taxon>
        <taxon>Ethanoligenens</taxon>
    </lineage>
</organism>
<dbReference type="AlphaFoldDB" id="E6U5I6"/>
<dbReference type="Gene3D" id="3.30.420.610">
    <property type="entry name" value="LOTUS domain-like"/>
    <property type="match status" value="1"/>
</dbReference>
<accession>E6U5I6</accession>
<dbReference type="PANTHER" id="PTHR35811:SF1">
    <property type="entry name" value="HTH OST-TYPE DOMAIN-CONTAINING PROTEIN"/>
    <property type="match status" value="1"/>
</dbReference>
<dbReference type="CDD" id="cd10146">
    <property type="entry name" value="LabA_like_C"/>
    <property type="match status" value="1"/>
</dbReference>
<dbReference type="Proteomes" id="UP000001551">
    <property type="component" value="Chromosome"/>
</dbReference>
<dbReference type="InterPro" id="IPR021139">
    <property type="entry name" value="NYN"/>
</dbReference>
<dbReference type="InterPro" id="IPR041966">
    <property type="entry name" value="LOTUS-like"/>
</dbReference>
<protein>
    <recommendedName>
        <fullName evidence="1">HTH OST-type domain-containing protein</fullName>
    </recommendedName>
</protein>
<evidence type="ECO:0000313" key="2">
    <source>
        <dbReference type="EMBL" id="ADU25653.1"/>
    </source>
</evidence>
<dbReference type="CDD" id="cd11297">
    <property type="entry name" value="PIN_LabA-like_N_1"/>
    <property type="match status" value="1"/>
</dbReference>
<dbReference type="Pfam" id="PF01936">
    <property type="entry name" value="NYN"/>
    <property type="match status" value="1"/>
</dbReference>
<dbReference type="RefSeq" id="WP_013484034.1">
    <property type="nucleotide sequence ID" value="NC_014828.1"/>
</dbReference>